<proteinExistence type="predicted"/>
<dbReference type="EMBL" id="DS113234">
    <property type="protein sequence ID" value="EAY17153.1"/>
    <property type="molecule type" value="Genomic_DNA"/>
</dbReference>
<sequence>MSSHSNCHSCRCCNILISDTHNCHSVMNQQAKNKDENEDFPVYKQSIKINDNSFIEIDNIDFLRCNIRCTKCNNCLTLTNNQNRTFGRFKRSRRSSDFNFSHTAYKLNVLPKCFKSLIVDSSEEQEDNADVYDCRSDNDIIDVPSSQADSIFDSDEDDFNYMFSNTMPTFVGSYVESLFLVNEIIA</sequence>
<gene>
    <name evidence="1" type="ORF">TVAG_303720</name>
</gene>
<dbReference type="VEuPathDB" id="TrichDB:TVAG_303720"/>
<name>A2DR54_TRIV3</name>
<dbReference type="Proteomes" id="UP000001542">
    <property type="component" value="Unassembled WGS sequence"/>
</dbReference>
<accession>A2DR54</accession>
<reference evidence="1" key="2">
    <citation type="journal article" date="2007" name="Science">
        <title>Draft genome sequence of the sexually transmitted pathogen Trichomonas vaginalis.</title>
        <authorList>
            <person name="Carlton J.M."/>
            <person name="Hirt R.P."/>
            <person name="Silva J.C."/>
            <person name="Delcher A.L."/>
            <person name="Schatz M."/>
            <person name="Zhao Q."/>
            <person name="Wortman J.R."/>
            <person name="Bidwell S.L."/>
            <person name="Alsmark U.C.M."/>
            <person name="Besteiro S."/>
            <person name="Sicheritz-Ponten T."/>
            <person name="Noel C.J."/>
            <person name="Dacks J.B."/>
            <person name="Foster P.G."/>
            <person name="Simillion C."/>
            <person name="Van de Peer Y."/>
            <person name="Miranda-Saavedra D."/>
            <person name="Barton G.J."/>
            <person name="Westrop G.D."/>
            <person name="Mueller S."/>
            <person name="Dessi D."/>
            <person name="Fiori P.L."/>
            <person name="Ren Q."/>
            <person name="Paulsen I."/>
            <person name="Zhang H."/>
            <person name="Bastida-Corcuera F.D."/>
            <person name="Simoes-Barbosa A."/>
            <person name="Brown M.T."/>
            <person name="Hayes R.D."/>
            <person name="Mukherjee M."/>
            <person name="Okumura C.Y."/>
            <person name="Schneider R."/>
            <person name="Smith A.J."/>
            <person name="Vanacova S."/>
            <person name="Villalvazo M."/>
            <person name="Haas B.J."/>
            <person name="Pertea M."/>
            <person name="Feldblyum T.V."/>
            <person name="Utterback T.R."/>
            <person name="Shu C.L."/>
            <person name="Osoegawa K."/>
            <person name="de Jong P.J."/>
            <person name="Hrdy I."/>
            <person name="Horvathova L."/>
            <person name="Zubacova Z."/>
            <person name="Dolezal P."/>
            <person name="Malik S.B."/>
            <person name="Logsdon J.M. Jr."/>
            <person name="Henze K."/>
            <person name="Gupta A."/>
            <person name="Wang C.C."/>
            <person name="Dunne R.L."/>
            <person name="Upcroft J.A."/>
            <person name="Upcroft P."/>
            <person name="White O."/>
            <person name="Salzberg S.L."/>
            <person name="Tang P."/>
            <person name="Chiu C.-H."/>
            <person name="Lee Y.-S."/>
            <person name="Embley T.M."/>
            <person name="Coombs G.H."/>
            <person name="Mottram J.C."/>
            <person name="Tachezy J."/>
            <person name="Fraser-Liggett C.M."/>
            <person name="Johnson P.J."/>
        </authorList>
    </citation>
    <scope>NUCLEOTIDE SEQUENCE [LARGE SCALE GENOMIC DNA]</scope>
    <source>
        <strain evidence="1">G3</strain>
    </source>
</reference>
<protein>
    <submittedName>
        <fullName evidence="1">Uncharacterized protein</fullName>
    </submittedName>
</protein>
<organism evidence="1 2">
    <name type="scientific">Trichomonas vaginalis (strain ATCC PRA-98 / G3)</name>
    <dbReference type="NCBI Taxonomy" id="412133"/>
    <lineage>
        <taxon>Eukaryota</taxon>
        <taxon>Metamonada</taxon>
        <taxon>Parabasalia</taxon>
        <taxon>Trichomonadida</taxon>
        <taxon>Trichomonadidae</taxon>
        <taxon>Trichomonas</taxon>
    </lineage>
</organism>
<dbReference type="RefSeq" id="XP_001329376.1">
    <property type="nucleotide sequence ID" value="XM_001329341.1"/>
</dbReference>
<dbReference type="KEGG" id="tva:4775168"/>
<dbReference type="VEuPathDB" id="TrichDB:TVAGG3_0695320"/>
<evidence type="ECO:0000313" key="1">
    <source>
        <dbReference type="EMBL" id="EAY17153.1"/>
    </source>
</evidence>
<dbReference type="InParanoid" id="A2DR54"/>
<dbReference type="AlphaFoldDB" id="A2DR54"/>
<reference evidence="1" key="1">
    <citation type="submission" date="2006-10" db="EMBL/GenBank/DDBJ databases">
        <authorList>
            <person name="Amadeo P."/>
            <person name="Zhao Q."/>
            <person name="Wortman J."/>
            <person name="Fraser-Liggett C."/>
            <person name="Carlton J."/>
        </authorList>
    </citation>
    <scope>NUCLEOTIDE SEQUENCE</scope>
    <source>
        <strain evidence="1">G3</strain>
    </source>
</reference>
<keyword evidence="2" id="KW-1185">Reference proteome</keyword>
<evidence type="ECO:0000313" key="2">
    <source>
        <dbReference type="Proteomes" id="UP000001542"/>
    </source>
</evidence>